<accession>A0A9D2MWZ3</accession>
<dbReference type="Gene3D" id="3.30.420.150">
    <property type="entry name" value="Exopolyphosphatase. Domain 2"/>
    <property type="match status" value="1"/>
</dbReference>
<gene>
    <name evidence="4" type="ORF">H9710_06050</name>
</gene>
<dbReference type="InterPro" id="IPR043129">
    <property type="entry name" value="ATPase_NBD"/>
</dbReference>
<dbReference type="PANTHER" id="PTHR30005:SF0">
    <property type="entry name" value="RETROGRADE REGULATION PROTEIN 2"/>
    <property type="match status" value="1"/>
</dbReference>
<evidence type="ECO:0000313" key="5">
    <source>
        <dbReference type="Proteomes" id="UP000826793"/>
    </source>
</evidence>
<dbReference type="AlphaFoldDB" id="A0A9D2MWZ3"/>
<dbReference type="Pfam" id="PF02541">
    <property type="entry name" value="Ppx-GppA"/>
    <property type="match status" value="1"/>
</dbReference>
<comment type="similarity">
    <text evidence="1">Belongs to the GppA/Ppx family.</text>
</comment>
<reference evidence="4" key="1">
    <citation type="journal article" date="2021" name="PeerJ">
        <title>Extensive microbial diversity within the chicken gut microbiome revealed by metagenomics and culture.</title>
        <authorList>
            <person name="Gilroy R."/>
            <person name="Ravi A."/>
            <person name="Getino M."/>
            <person name="Pursley I."/>
            <person name="Horton D.L."/>
            <person name="Alikhan N.F."/>
            <person name="Baker D."/>
            <person name="Gharbi K."/>
            <person name="Hall N."/>
            <person name="Watson M."/>
            <person name="Adriaenssens E.M."/>
            <person name="Foster-Nyarko E."/>
            <person name="Jarju S."/>
            <person name="Secka A."/>
            <person name="Antonio M."/>
            <person name="Oren A."/>
            <person name="Chaudhuri R.R."/>
            <person name="La Ragione R."/>
            <person name="Hildebrand F."/>
            <person name="Pallen M.J."/>
        </authorList>
    </citation>
    <scope>NUCLEOTIDE SEQUENCE</scope>
    <source>
        <strain evidence="4">CHK185-1770</strain>
    </source>
</reference>
<name>A0A9D2MWZ3_9FIRM</name>
<dbReference type="SUPFAM" id="SSF53067">
    <property type="entry name" value="Actin-like ATPase domain"/>
    <property type="match status" value="2"/>
</dbReference>
<dbReference type="Pfam" id="PF21447">
    <property type="entry name" value="Ppx-GppA_III"/>
    <property type="match status" value="1"/>
</dbReference>
<organism evidence="4 5">
    <name type="scientific">Candidatus Acutalibacter pullicola</name>
    <dbReference type="NCBI Taxonomy" id="2838417"/>
    <lineage>
        <taxon>Bacteria</taxon>
        <taxon>Bacillati</taxon>
        <taxon>Bacillota</taxon>
        <taxon>Clostridia</taxon>
        <taxon>Eubacteriales</taxon>
        <taxon>Acutalibacteraceae</taxon>
        <taxon>Acutalibacter</taxon>
    </lineage>
</organism>
<dbReference type="InterPro" id="IPR050273">
    <property type="entry name" value="GppA/Ppx_hydrolase"/>
</dbReference>
<evidence type="ECO:0000313" key="4">
    <source>
        <dbReference type="EMBL" id="HJB98125.1"/>
    </source>
</evidence>
<sequence>MNKKSAARAAAVIEIGSNNVRMRISQWTKGSVVTLDRLEYPVSLGHDVFSTGSISFDSLRELSAVLSKFSAALLSYNIEKPRVISCTALREARNRALVVDQLKVRNGMDVAVLEDSQEKAYIYQEIIAKLGGGKPVQPGNTMIGYVGSGSIGVAVYDGEKIVYSQNISMGALKLHDVLRRMRQESEDFHYIIEEYLDTIFNRVAIDRFQIKNLVLTGSQLELVAQLCQAQSPDGPYEIRTENLTSLYKSIRSATAESIANRFGITEERAALLYTSLSIYNGLLRFCPTADRVISPPVDISEAILRYMLTPKAEAALASYLRQSALACAETTASSFSCDLNHSQRTGEIACKIFDKLKKVHGLDPSKRLLLELAAILHSCGSFVNVRQHNQCTFDLIKGMDIFGLRQREVLETAFVAGSISDNLSVEENPDFAWLPMEERIVVTKMAAIFRLANALDKSHRGKIRDLKVSLDEDRVVFKAKSADNTLLERWAFEESAQFFKEVFGLSPELSIKFDIMI</sequence>
<dbReference type="GO" id="GO:0016462">
    <property type="term" value="F:pyrophosphatase activity"/>
    <property type="evidence" value="ECO:0007669"/>
    <property type="project" value="TreeGrafter"/>
</dbReference>
<dbReference type="Gene3D" id="1.10.3210.10">
    <property type="entry name" value="Hypothetical protein af1432"/>
    <property type="match status" value="1"/>
</dbReference>
<protein>
    <submittedName>
        <fullName evidence="4">Phosphatase</fullName>
    </submittedName>
</protein>
<dbReference type="Proteomes" id="UP000826793">
    <property type="component" value="Unassembled WGS sequence"/>
</dbReference>
<evidence type="ECO:0000259" key="2">
    <source>
        <dbReference type="Pfam" id="PF02541"/>
    </source>
</evidence>
<dbReference type="Gene3D" id="3.30.420.40">
    <property type="match status" value="1"/>
</dbReference>
<dbReference type="CDD" id="cd24006">
    <property type="entry name" value="ASKHA_NBD_PPX_GppA"/>
    <property type="match status" value="1"/>
</dbReference>
<dbReference type="PANTHER" id="PTHR30005">
    <property type="entry name" value="EXOPOLYPHOSPHATASE"/>
    <property type="match status" value="1"/>
</dbReference>
<reference evidence="4" key="2">
    <citation type="submission" date="2021-04" db="EMBL/GenBank/DDBJ databases">
        <authorList>
            <person name="Gilroy R."/>
        </authorList>
    </citation>
    <scope>NUCLEOTIDE SEQUENCE</scope>
    <source>
        <strain evidence="4">CHK185-1770</strain>
    </source>
</reference>
<comment type="caution">
    <text evidence="4">The sequence shown here is derived from an EMBL/GenBank/DDBJ whole genome shotgun (WGS) entry which is preliminary data.</text>
</comment>
<evidence type="ECO:0000259" key="3">
    <source>
        <dbReference type="Pfam" id="PF21447"/>
    </source>
</evidence>
<dbReference type="InterPro" id="IPR003695">
    <property type="entry name" value="Ppx_GppA_N"/>
</dbReference>
<feature type="domain" description="Ppx/GppA phosphatase C-terminal" evidence="3">
    <location>
        <begin position="328"/>
        <end position="485"/>
    </location>
</feature>
<evidence type="ECO:0000256" key="1">
    <source>
        <dbReference type="ARBA" id="ARBA00007125"/>
    </source>
</evidence>
<dbReference type="InterPro" id="IPR048950">
    <property type="entry name" value="Ppx_GppA_C"/>
</dbReference>
<feature type="domain" description="Ppx/GppA phosphatase N-terminal" evidence="2">
    <location>
        <begin position="24"/>
        <end position="285"/>
    </location>
</feature>
<dbReference type="EMBL" id="DWXG01000049">
    <property type="protein sequence ID" value="HJB98125.1"/>
    <property type="molecule type" value="Genomic_DNA"/>
</dbReference>
<dbReference type="SUPFAM" id="SSF109604">
    <property type="entry name" value="HD-domain/PDEase-like"/>
    <property type="match status" value="1"/>
</dbReference>
<proteinExistence type="inferred from homology"/>